<dbReference type="InterPro" id="IPR011705">
    <property type="entry name" value="BACK"/>
</dbReference>
<dbReference type="Pfam" id="PF00651">
    <property type="entry name" value="BTB"/>
    <property type="match status" value="1"/>
</dbReference>
<dbReference type="HOGENOM" id="CLU_042340_1_0_1"/>
<reference evidence="2 3" key="1">
    <citation type="journal article" date="2007" name="Nature">
        <title>Evolution of genes and genomes on the Drosophila phylogeny.</title>
        <authorList>
            <consortium name="Drosophila 12 Genomes Consortium"/>
            <person name="Clark A.G."/>
            <person name="Eisen M.B."/>
            <person name="Smith D.R."/>
            <person name="Bergman C.M."/>
            <person name="Oliver B."/>
            <person name="Markow T.A."/>
            <person name="Kaufman T.C."/>
            <person name="Kellis M."/>
            <person name="Gelbart W."/>
            <person name="Iyer V.N."/>
            <person name="Pollard D.A."/>
            <person name="Sackton T.B."/>
            <person name="Larracuente A.M."/>
            <person name="Singh N.D."/>
            <person name="Abad J.P."/>
            <person name="Abt D.N."/>
            <person name="Adryan B."/>
            <person name="Aguade M."/>
            <person name="Akashi H."/>
            <person name="Anderson W.W."/>
            <person name="Aquadro C.F."/>
            <person name="Ardell D.H."/>
            <person name="Arguello R."/>
            <person name="Artieri C.G."/>
            <person name="Barbash D.A."/>
            <person name="Barker D."/>
            <person name="Barsanti P."/>
            <person name="Batterham P."/>
            <person name="Batzoglou S."/>
            <person name="Begun D."/>
            <person name="Bhutkar A."/>
            <person name="Blanco E."/>
            <person name="Bosak S.A."/>
            <person name="Bradley R.K."/>
            <person name="Brand A.D."/>
            <person name="Brent M.R."/>
            <person name="Brooks A.N."/>
            <person name="Brown R.H."/>
            <person name="Butlin R.K."/>
            <person name="Caggese C."/>
            <person name="Calvi B.R."/>
            <person name="Bernardo de Carvalho A."/>
            <person name="Caspi A."/>
            <person name="Castrezana S."/>
            <person name="Celniker S.E."/>
            <person name="Chang J.L."/>
            <person name="Chapple C."/>
            <person name="Chatterji S."/>
            <person name="Chinwalla A."/>
            <person name="Civetta A."/>
            <person name="Clifton S.W."/>
            <person name="Comeron J.M."/>
            <person name="Costello J.C."/>
            <person name="Coyne J.A."/>
            <person name="Daub J."/>
            <person name="David R.G."/>
            <person name="Delcher A.L."/>
            <person name="Delehaunty K."/>
            <person name="Do C.B."/>
            <person name="Ebling H."/>
            <person name="Edwards K."/>
            <person name="Eickbush T."/>
            <person name="Evans J.D."/>
            <person name="Filipski A."/>
            <person name="Findeiss S."/>
            <person name="Freyhult E."/>
            <person name="Fulton L."/>
            <person name="Fulton R."/>
            <person name="Garcia A.C."/>
            <person name="Gardiner A."/>
            <person name="Garfield D.A."/>
            <person name="Garvin B.E."/>
            <person name="Gibson G."/>
            <person name="Gilbert D."/>
            <person name="Gnerre S."/>
            <person name="Godfrey J."/>
            <person name="Good R."/>
            <person name="Gotea V."/>
            <person name="Gravely B."/>
            <person name="Greenberg A.J."/>
            <person name="Griffiths-Jones S."/>
            <person name="Gross S."/>
            <person name="Guigo R."/>
            <person name="Gustafson E.A."/>
            <person name="Haerty W."/>
            <person name="Hahn M.W."/>
            <person name="Halligan D.L."/>
            <person name="Halpern A.L."/>
            <person name="Halter G.M."/>
            <person name="Han M.V."/>
            <person name="Heger A."/>
            <person name="Hillier L."/>
            <person name="Hinrichs A.S."/>
            <person name="Holmes I."/>
            <person name="Hoskins R.A."/>
            <person name="Hubisz M.J."/>
            <person name="Hultmark D."/>
            <person name="Huntley M.A."/>
            <person name="Jaffe D.B."/>
            <person name="Jagadeeshan S."/>
            <person name="Jeck W.R."/>
            <person name="Johnson J."/>
            <person name="Jones C.D."/>
            <person name="Jordan W.C."/>
            <person name="Karpen G.H."/>
            <person name="Kataoka E."/>
            <person name="Keightley P.D."/>
            <person name="Kheradpour P."/>
            <person name="Kirkness E.F."/>
            <person name="Koerich L.B."/>
            <person name="Kristiansen K."/>
            <person name="Kudrna D."/>
            <person name="Kulathinal R.J."/>
            <person name="Kumar S."/>
            <person name="Kwok R."/>
            <person name="Lander E."/>
            <person name="Langley C.H."/>
            <person name="Lapoint R."/>
            <person name="Lazzaro B.P."/>
            <person name="Lee S.J."/>
            <person name="Levesque L."/>
            <person name="Li R."/>
            <person name="Lin C.F."/>
            <person name="Lin M.F."/>
            <person name="Lindblad-Toh K."/>
            <person name="Llopart A."/>
            <person name="Long M."/>
            <person name="Low L."/>
            <person name="Lozovsky E."/>
            <person name="Lu J."/>
            <person name="Luo M."/>
            <person name="Machado C.A."/>
            <person name="Makalowski W."/>
            <person name="Marzo M."/>
            <person name="Matsuda M."/>
            <person name="Matzkin L."/>
            <person name="McAllister B."/>
            <person name="McBride C.S."/>
            <person name="McKernan B."/>
            <person name="McKernan K."/>
            <person name="Mendez-Lago M."/>
            <person name="Minx P."/>
            <person name="Mollenhauer M.U."/>
            <person name="Montooth K."/>
            <person name="Mount S.M."/>
            <person name="Mu X."/>
            <person name="Myers E."/>
            <person name="Negre B."/>
            <person name="Newfeld S."/>
            <person name="Nielsen R."/>
            <person name="Noor M.A."/>
            <person name="O'Grady P."/>
            <person name="Pachter L."/>
            <person name="Papaceit M."/>
            <person name="Parisi M.J."/>
            <person name="Parisi M."/>
            <person name="Parts L."/>
            <person name="Pedersen J.S."/>
            <person name="Pesole G."/>
            <person name="Phillippy A.M."/>
            <person name="Ponting C.P."/>
            <person name="Pop M."/>
            <person name="Porcelli D."/>
            <person name="Powell J.R."/>
            <person name="Prohaska S."/>
            <person name="Pruitt K."/>
            <person name="Puig M."/>
            <person name="Quesneville H."/>
            <person name="Ram K.R."/>
            <person name="Rand D."/>
            <person name="Rasmussen M.D."/>
            <person name="Reed L.K."/>
            <person name="Reenan R."/>
            <person name="Reily A."/>
            <person name="Remington K.A."/>
            <person name="Rieger T.T."/>
            <person name="Ritchie M.G."/>
            <person name="Robin C."/>
            <person name="Rogers Y.H."/>
            <person name="Rohde C."/>
            <person name="Rozas J."/>
            <person name="Rubenfield M.J."/>
            <person name="Ruiz A."/>
            <person name="Russo S."/>
            <person name="Salzberg S.L."/>
            <person name="Sanchez-Gracia A."/>
            <person name="Saranga D.J."/>
            <person name="Sato H."/>
            <person name="Schaeffer S.W."/>
            <person name="Schatz M.C."/>
            <person name="Schlenke T."/>
            <person name="Schwartz R."/>
            <person name="Segarra C."/>
            <person name="Singh R.S."/>
            <person name="Sirot L."/>
            <person name="Sirota M."/>
            <person name="Sisneros N.B."/>
            <person name="Smith C.D."/>
            <person name="Smith T.F."/>
            <person name="Spieth J."/>
            <person name="Stage D.E."/>
            <person name="Stark A."/>
            <person name="Stephan W."/>
            <person name="Strausberg R.L."/>
            <person name="Strempel S."/>
            <person name="Sturgill D."/>
            <person name="Sutton G."/>
            <person name="Sutton G.G."/>
            <person name="Tao W."/>
            <person name="Teichmann S."/>
            <person name="Tobari Y.N."/>
            <person name="Tomimura Y."/>
            <person name="Tsolas J.M."/>
            <person name="Valente V.L."/>
            <person name="Venter E."/>
            <person name="Venter J.C."/>
            <person name="Vicario S."/>
            <person name="Vieira F.G."/>
            <person name="Vilella A.J."/>
            <person name="Villasante A."/>
            <person name="Walenz B."/>
            <person name="Wang J."/>
            <person name="Wasserman M."/>
            <person name="Watts T."/>
            <person name="Wilson D."/>
            <person name="Wilson R.K."/>
            <person name="Wing R.A."/>
            <person name="Wolfner M.F."/>
            <person name="Wong A."/>
            <person name="Wong G.K."/>
            <person name="Wu C.I."/>
            <person name="Wu G."/>
            <person name="Yamamoto D."/>
            <person name="Yang H.P."/>
            <person name="Yang S.P."/>
            <person name="Yorke J.A."/>
            <person name="Yoshida K."/>
            <person name="Zdobnov E."/>
            <person name="Zhang P."/>
            <person name="Zhang Y."/>
            <person name="Zimin A.V."/>
            <person name="Baldwin J."/>
            <person name="Abdouelleil A."/>
            <person name="Abdulkadir J."/>
            <person name="Abebe A."/>
            <person name="Abera B."/>
            <person name="Abreu J."/>
            <person name="Acer S.C."/>
            <person name="Aftuck L."/>
            <person name="Alexander A."/>
            <person name="An P."/>
            <person name="Anderson E."/>
            <person name="Anderson S."/>
            <person name="Arachi H."/>
            <person name="Azer M."/>
            <person name="Bachantsang P."/>
            <person name="Barry A."/>
            <person name="Bayul T."/>
            <person name="Berlin A."/>
            <person name="Bessette D."/>
            <person name="Bloom T."/>
            <person name="Blye J."/>
            <person name="Boguslavskiy L."/>
            <person name="Bonnet C."/>
            <person name="Boukhgalter B."/>
            <person name="Bourzgui I."/>
            <person name="Brown A."/>
            <person name="Cahill P."/>
            <person name="Channer S."/>
            <person name="Cheshatsang Y."/>
            <person name="Chuda L."/>
            <person name="Citroen M."/>
            <person name="Collymore A."/>
            <person name="Cooke P."/>
            <person name="Costello M."/>
            <person name="D'Aco K."/>
            <person name="Daza R."/>
            <person name="De Haan G."/>
            <person name="DeGray S."/>
            <person name="DeMaso C."/>
            <person name="Dhargay N."/>
            <person name="Dooley K."/>
            <person name="Dooley E."/>
            <person name="Doricent M."/>
            <person name="Dorje P."/>
            <person name="Dorjee K."/>
            <person name="Dupes A."/>
            <person name="Elong R."/>
            <person name="Falk J."/>
            <person name="Farina A."/>
            <person name="Faro S."/>
            <person name="Ferguson D."/>
            <person name="Fisher S."/>
            <person name="Foley C.D."/>
            <person name="Franke A."/>
            <person name="Friedrich D."/>
            <person name="Gadbois L."/>
            <person name="Gearin G."/>
            <person name="Gearin C.R."/>
            <person name="Giannoukos G."/>
            <person name="Goode T."/>
            <person name="Graham J."/>
            <person name="Grandbois E."/>
            <person name="Grewal S."/>
            <person name="Gyaltsen K."/>
            <person name="Hafez N."/>
            <person name="Hagos B."/>
            <person name="Hall J."/>
            <person name="Henson C."/>
            <person name="Hollinger A."/>
            <person name="Honan T."/>
            <person name="Huard M.D."/>
            <person name="Hughes L."/>
            <person name="Hurhula B."/>
            <person name="Husby M.E."/>
            <person name="Kamat A."/>
            <person name="Kanga B."/>
            <person name="Kashin S."/>
            <person name="Khazanovich D."/>
            <person name="Kisner P."/>
            <person name="Lance K."/>
            <person name="Lara M."/>
            <person name="Lee W."/>
            <person name="Lennon N."/>
            <person name="Letendre F."/>
            <person name="LeVine R."/>
            <person name="Lipovsky A."/>
            <person name="Liu X."/>
            <person name="Liu J."/>
            <person name="Liu S."/>
            <person name="Lokyitsang T."/>
            <person name="Lokyitsang Y."/>
            <person name="Lubonja R."/>
            <person name="Lui A."/>
            <person name="MacDonald P."/>
            <person name="Magnisalis V."/>
            <person name="Maru K."/>
            <person name="Matthews C."/>
            <person name="McCusker W."/>
            <person name="McDonough S."/>
            <person name="Mehta T."/>
            <person name="Meldrim J."/>
            <person name="Meneus L."/>
            <person name="Mihai O."/>
            <person name="Mihalev A."/>
            <person name="Mihova T."/>
            <person name="Mittelman R."/>
            <person name="Mlenga V."/>
            <person name="Montmayeur A."/>
            <person name="Mulrain L."/>
            <person name="Navidi A."/>
            <person name="Naylor J."/>
            <person name="Negash T."/>
            <person name="Nguyen T."/>
            <person name="Nguyen N."/>
            <person name="Nicol R."/>
            <person name="Norbu C."/>
            <person name="Norbu N."/>
            <person name="Novod N."/>
            <person name="O'Neill B."/>
            <person name="Osman S."/>
            <person name="Markiewicz E."/>
            <person name="Oyono O.L."/>
            <person name="Patti C."/>
            <person name="Phunkhang P."/>
            <person name="Pierre F."/>
            <person name="Priest M."/>
            <person name="Raghuraman S."/>
            <person name="Rege F."/>
            <person name="Reyes R."/>
            <person name="Rise C."/>
            <person name="Rogov P."/>
            <person name="Ross K."/>
            <person name="Ryan E."/>
            <person name="Settipalli S."/>
            <person name="Shea T."/>
            <person name="Sherpa N."/>
            <person name="Shi L."/>
            <person name="Shih D."/>
            <person name="Sparrow T."/>
            <person name="Spaulding J."/>
            <person name="Stalker J."/>
            <person name="Stange-Thomann N."/>
            <person name="Stavropoulos S."/>
            <person name="Stone C."/>
            <person name="Strader C."/>
            <person name="Tesfaye S."/>
            <person name="Thomson T."/>
            <person name="Thoulutsang Y."/>
            <person name="Thoulutsang D."/>
            <person name="Topham K."/>
            <person name="Topping I."/>
            <person name="Tsamla T."/>
            <person name="Vassiliev H."/>
            <person name="Vo A."/>
            <person name="Wangchuk T."/>
            <person name="Wangdi T."/>
            <person name="Weiand M."/>
            <person name="Wilkinson J."/>
            <person name="Wilson A."/>
            <person name="Yadav S."/>
            <person name="Young G."/>
            <person name="Yu Q."/>
            <person name="Zembek L."/>
            <person name="Zhong D."/>
            <person name="Zimmer A."/>
            <person name="Zwirko Z."/>
            <person name="Jaffe D.B."/>
            <person name="Alvarez P."/>
            <person name="Brockman W."/>
            <person name="Butler J."/>
            <person name="Chin C."/>
            <person name="Gnerre S."/>
            <person name="Grabherr M."/>
            <person name="Kleber M."/>
            <person name="Mauceli E."/>
            <person name="MacCallum I."/>
        </authorList>
    </citation>
    <scope>NUCLEOTIDE SEQUENCE [LARGE SCALE GENOMIC DNA]</scope>
    <source>
        <strain evidence="3">Tucson 15010-1051.87</strain>
    </source>
</reference>
<proteinExistence type="predicted"/>
<dbReference type="InterPro" id="IPR031750">
    <property type="entry name" value="DUF4734"/>
</dbReference>
<accession>B4M021</accession>
<dbReference type="STRING" id="7244.B4M021"/>
<protein>
    <recommendedName>
        <fullName evidence="1">BTB domain-containing protein</fullName>
    </recommendedName>
</protein>
<dbReference type="Gene3D" id="1.25.40.420">
    <property type="match status" value="1"/>
</dbReference>
<dbReference type="SMART" id="SM00875">
    <property type="entry name" value="BACK"/>
    <property type="match status" value="1"/>
</dbReference>
<feature type="domain" description="BTB" evidence="1">
    <location>
        <begin position="93"/>
        <end position="155"/>
    </location>
</feature>
<keyword evidence="3" id="KW-1185">Reference proteome</keyword>
<dbReference type="Pfam" id="PF15881">
    <property type="entry name" value="DUF4734"/>
    <property type="match status" value="1"/>
</dbReference>
<dbReference type="PhylomeDB" id="B4M021"/>
<dbReference type="InParanoid" id="B4M021"/>
<dbReference type="OMA" id="NLMPAWY"/>
<dbReference type="Proteomes" id="UP000008792">
    <property type="component" value="Unassembled WGS sequence"/>
</dbReference>
<dbReference type="AlphaFoldDB" id="B4M021"/>
<evidence type="ECO:0000313" key="2">
    <source>
        <dbReference type="EMBL" id="EDW68271.1"/>
    </source>
</evidence>
<dbReference type="InterPro" id="IPR000210">
    <property type="entry name" value="BTB/POZ_dom"/>
</dbReference>
<gene>
    <name evidence="2" type="primary">Dvir\GJ24621</name>
    <name evidence="2" type="ORF">Dvir_GJ24621</name>
</gene>
<dbReference type="KEGG" id="dvi:6629789"/>
<dbReference type="PROSITE" id="PS50097">
    <property type="entry name" value="BTB"/>
    <property type="match status" value="1"/>
</dbReference>
<dbReference type="Pfam" id="PF07707">
    <property type="entry name" value="BACK"/>
    <property type="match status" value="1"/>
</dbReference>
<dbReference type="OrthoDB" id="6350321at2759"/>
<sequence length="415" mass="48420">MSESKAQDVIEQVEDCTLPADNKLAIGKLDVRTLKKITESCRECPENAYTPLEPRTLDEMGFIFDESIKCHLMCNQENLKVAIAKVVEDRMYTDVQVKVHGHIFDCHLAVLQVSTEYFKQFSSTNLIVLNVPEVTKLGFEKAYEWMTKQDASPPREGIVDLYLAARFMQMPPLINQLWYCFENIEFFREGEAFKLYLQAVPYETSTLQSLLLTRISRFFLSAVATVEYLKLKPEQVYDMLRTSIISVNSEMEVFMSAFRWMMYDWEARKAHTELLMRAVRFNLMPAWYILSLKTKQTLPELKELLDNPVVQSAINVGLSYTVTQHFMNSDSGLQEPLQMQQAQQREWIIDDIAPHHHMYKCPYWQYLNYELFNIYLEQVITAGPHFYKTLKAYKPSNLMPCCQAVLQNSKYISDI</sequence>
<evidence type="ECO:0000313" key="3">
    <source>
        <dbReference type="Proteomes" id="UP000008792"/>
    </source>
</evidence>
<dbReference type="InterPro" id="IPR011333">
    <property type="entry name" value="SKP1/BTB/POZ_sf"/>
</dbReference>
<dbReference type="PANTHER" id="PTHR22667:SF0">
    <property type="entry name" value="AT01380P-RELATED"/>
    <property type="match status" value="1"/>
</dbReference>
<dbReference type="PANTHER" id="PTHR22667">
    <property type="entry name" value="AT01380P-RELATED"/>
    <property type="match status" value="1"/>
</dbReference>
<dbReference type="eggNOG" id="ENOG502SKSY">
    <property type="taxonomic scope" value="Eukaryota"/>
</dbReference>
<evidence type="ECO:0000259" key="1">
    <source>
        <dbReference type="PROSITE" id="PS50097"/>
    </source>
</evidence>
<dbReference type="EMBL" id="CH940650">
    <property type="protein sequence ID" value="EDW68271.1"/>
    <property type="molecule type" value="Genomic_DNA"/>
</dbReference>
<dbReference type="SUPFAM" id="SSF54695">
    <property type="entry name" value="POZ domain"/>
    <property type="match status" value="1"/>
</dbReference>
<dbReference type="Gene3D" id="3.30.710.10">
    <property type="entry name" value="Potassium Channel Kv1.1, Chain A"/>
    <property type="match status" value="1"/>
</dbReference>
<organism evidence="2 3">
    <name type="scientific">Drosophila virilis</name>
    <name type="common">Fruit fly</name>
    <dbReference type="NCBI Taxonomy" id="7244"/>
    <lineage>
        <taxon>Eukaryota</taxon>
        <taxon>Metazoa</taxon>
        <taxon>Ecdysozoa</taxon>
        <taxon>Arthropoda</taxon>
        <taxon>Hexapoda</taxon>
        <taxon>Insecta</taxon>
        <taxon>Pterygota</taxon>
        <taxon>Neoptera</taxon>
        <taxon>Endopterygota</taxon>
        <taxon>Diptera</taxon>
        <taxon>Brachycera</taxon>
        <taxon>Muscomorpha</taxon>
        <taxon>Ephydroidea</taxon>
        <taxon>Drosophilidae</taxon>
        <taxon>Drosophila</taxon>
    </lineage>
</organism>
<dbReference type="SMR" id="B4M021"/>
<name>B4M021_DROVI</name>
<dbReference type="CDD" id="cd18186">
    <property type="entry name" value="BTB_POZ_ZBTB_KLHL-like"/>
    <property type="match status" value="1"/>
</dbReference>